<accession>A0A166UAE5</accession>
<protein>
    <recommendedName>
        <fullName evidence="3">F-box domain-containing protein</fullName>
    </recommendedName>
</protein>
<dbReference type="Gene3D" id="3.80.10.10">
    <property type="entry name" value="Ribonuclease Inhibitor"/>
    <property type="match status" value="1"/>
</dbReference>
<reference evidence="1 2" key="1">
    <citation type="journal article" date="2016" name="Mol. Biol. Evol.">
        <title>Comparative Genomics of Early-Diverging Mushroom-Forming Fungi Provides Insights into the Origins of Lignocellulose Decay Capabilities.</title>
        <authorList>
            <person name="Nagy L.G."/>
            <person name="Riley R."/>
            <person name="Tritt A."/>
            <person name="Adam C."/>
            <person name="Daum C."/>
            <person name="Floudas D."/>
            <person name="Sun H."/>
            <person name="Yadav J.S."/>
            <person name="Pangilinan J."/>
            <person name="Larsson K.H."/>
            <person name="Matsuura K."/>
            <person name="Barry K."/>
            <person name="Labutti K."/>
            <person name="Kuo R."/>
            <person name="Ohm R.A."/>
            <person name="Bhattacharya S.S."/>
            <person name="Shirouzu T."/>
            <person name="Yoshinaga Y."/>
            <person name="Martin F.M."/>
            <person name="Grigoriev I.V."/>
            <person name="Hibbett D.S."/>
        </authorList>
    </citation>
    <scope>NUCLEOTIDE SEQUENCE [LARGE SCALE GENOMIC DNA]</scope>
    <source>
        <strain evidence="1 2">CBS 109695</strain>
    </source>
</reference>
<evidence type="ECO:0008006" key="3">
    <source>
        <dbReference type="Google" id="ProtNLM"/>
    </source>
</evidence>
<proteinExistence type="predicted"/>
<dbReference type="PANTHER" id="PTHR38926">
    <property type="entry name" value="F-BOX DOMAIN CONTAINING PROTEIN, EXPRESSED"/>
    <property type="match status" value="1"/>
</dbReference>
<gene>
    <name evidence="1" type="ORF">FIBSPDRAFT_724554</name>
</gene>
<name>A0A166UAE5_9AGAM</name>
<dbReference type="STRING" id="436010.A0A166UAE5"/>
<dbReference type="EMBL" id="KV417489">
    <property type="protein sequence ID" value="KZP31493.1"/>
    <property type="molecule type" value="Genomic_DNA"/>
</dbReference>
<keyword evidence="2" id="KW-1185">Reference proteome</keyword>
<dbReference type="OrthoDB" id="8048523at2759"/>
<dbReference type="Proteomes" id="UP000076532">
    <property type="component" value="Unassembled WGS sequence"/>
</dbReference>
<sequence>MLVCRYWADVAVNTPVLWANIAVSTHDSLEKARRKLERSKSCPLDITVNFGPRQEQSGGVTESIVHAMDLVSPALWRTRSFRLSVPNRPQAHAALMRCREDAPLLEFFSIRIFHSMQEDNYSQPPLPLFNGHTPRLRSCSFTSFNFGWDRQLVSKLRVLKLGGYWSGCAPSASTLLRILGECPGLEELALRNISEDDHDACQDDAGPVIQLPRLVKASFYYAGTMRVRALLEHLSFPALETLELCYLDDLSPLLERMKQQSLTSFPLRCLRIESSFFNELKLANLLARLPSLTSLQFVDCEDVTSNFLKALSVPTTTHTLTCQQLEVLSLDGCTSYDWDSLRSFIENRLPGRSSQRISHESRSPDAADCLTTAIHIPPTSTYAQARREWRPVHSWTSHPGPKRLRSINVTRCHQISKEMAQWLRMYVADVSCEPAKGVWGEPVLP</sequence>
<evidence type="ECO:0000313" key="2">
    <source>
        <dbReference type="Proteomes" id="UP000076532"/>
    </source>
</evidence>
<evidence type="ECO:0000313" key="1">
    <source>
        <dbReference type="EMBL" id="KZP31493.1"/>
    </source>
</evidence>
<dbReference type="InterPro" id="IPR032675">
    <property type="entry name" value="LRR_dom_sf"/>
</dbReference>
<dbReference type="AlphaFoldDB" id="A0A166UAE5"/>
<organism evidence="1 2">
    <name type="scientific">Athelia psychrophila</name>
    <dbReference type="NCBI Taxonomy" id="1759441"/>
    <lineage>
        <taxon>Eukaryota</taxon>
        <taxon>Fungi</taxon>
        <taxon>Dikarya</taxon>
        <taxon>Basidiomycota</taxon>
        <taxon>Agaricomycotina</taxon>
        <taxon>Agaricomycetes</taxon>
        <taxon>Agaricomycetidae</taxon>
        <taxon>Atheliales</taxon>
        <taxon>Atheliaceae</taxon>
        <taxon>Athelia</taxon>
    </lineage>
</organism>
<dbReference type="SUPFAM" id="SSF52047">
    <property type="entry name" value="RNI-like"/>
    <property type="match status" value="1"/>
</dbReference>
<dbReference type="PANTHER" id="PTHR38926:SF2">
    <property type="entry name" value="F-BOX_LRR-REPEAT PROTEIN 21-RELATED"/>
    <property type="match status" value="1"/>
</dbReference>